<dbReference type="PANTHER" id="PTHR42756:SF1">
    <property type="entry name" value="TRANSCRIPTIONAL REPRESSOR OF EMRAB OPERON"/>
    <property type="match status" value="1"/>
</dbReference>
<accession>A0A7D4AX12</accession>
<dbReference type="PANTHER" id="PTHR42756">
    <property type="entry name" value="TRANSCRIPTIONAL REGULATOR, MARR"/>
    <property type="match status" value="1"/>
</dbReference>
<dbReference type="GO" id="GO:0003677">
    <property type="term" value="F:DNA binding"/>
    <property type="evidence" value="ECO:0007669"/>
    <property type="project" value="UniProtKB-KW"/>
</dbReference>
<keyword evidence="2" id="KW-0238">DNA-binding</keyword>
<evidence type="ECO:0000259" key="4">
    <source>
        <dbReference type="PROSITE" id="PS50995"/>
    </source>
</evidence>
<protein>
    <submittedName>
        <fullName evidence="5">MarR family transcriptional regulator</fullName>
    </submittedName>
</protein>
<dbReference type="EMBL" id="CP041345">
    <property type="protein sequence ID" value="QKG79834.1"/>
    <property type="molecule type" value="Genomic_DNA"/>
</dbReference>
<dbReference type="InterPro" id="IPR023187">
    <property type="entry name" value="Tscrpt_reg_MarR-type_CS"/>
</dbReference>
<proteinExistence type="predicted"/>
<dbReference type="InterPro" id="IPR000835">
    <property type="entry name" value="HTH_MarR-typ"/>
</dbReference>
<dbReference type="AlphaFoldDB" id="A0A7D4AX12"/>
<evidence type="ECO:0000313" key="6">
    <source>
        <dbReference type="Proteomes" id="UP000500961"/>
    </source>
</evidence>
<dbReference type="Pfam" id="PF01047">
    <property type="entry name" value="MarR"/>
    <property type="match status" value="1"/>
</dbReference>
<sequence length="147" mass="17015">MKELKNEILRIPFNLYRVAIGIRSELTRRLSKEFGEEFTTDYWFILTELFNENPMTQTRLSEVISRDRASLSRTISCMERVGLVSKVAEPFDKRKGLLSPTKRAYAFKPVAEKIVVDVVSEFLSSLKPIEILEMNRMLGLIQEAIVK</sequence>
<dbReference type="Proteomes" id="UP000500961">
    <property type="component" value="Chromosome"/>
</dbReference>
<feature type="domain" description="HTH marR-type" evidence="4">
    <location>
        <begin position="8"/>
        <end position="143"/>
    </location>
</feature>
<dbReference type="GO" id="GO:0003700">
    <property type="term" value="F:DNA-binding transcription factor activity"/>
    <property type="evidence" value="ECO:0007669"/>
    <property type="project" value="InterPro"/>
</dbReference>
<name>A0A7D4AX12_9BACT</name>
<dbReference type="InterPro" id="IPR036388">
    <property type="entry name" value="WH-like_DNA-bd_sf"/>
</dbReference>
<keyword evidence="6" id="KW-1185">Reference proteome</keyword>
<evidence type="ECO:0000313" key="5">
    <source>
        <dbReference type="EMBL" id="QKG79834.1"/>
    </source>
</evidence>
<gene>
    <name evidence="5" type="ORF">FHG85_06025</name>
</gene>
<evidence type="ECO:0000256" key="1">
    <source>
        <dbReference type="ARBA" id="ARBA00023015"/>
    </source>
</evidence>
<keyword evidence="1" id="KW-0805">Transcription regulation</keyword>
<dbReference type="RefSeq" id="WP_173073972.1">
    <property type="nucleotide sequence ID" value="NZ_CP041345.1"/>
</dbReference>
<dbReference type="InterPro" id="IPR036390">
    <property type="entry name" value="WH_DNA-bd_sf"/>
</dbReference>
<organism evidence="5 6">
    <name type="scientific">Tenuifilum thalassicum</name>
    <dbReference type="NCBI Taxonomy" id="2590900"/>
    <lineage>
        <taxon>Bacteria</taxon>
        <taxon>Pseudomonadati</taxon>
        <taxon>Bacteroidota</taxon>
        <taxon>Bacteroidia</taxon>
        <taxon>Bacteroidales</taxon>
        <taxon>Tenuifilaceae</taxon>
        <taxon>Tenuifilum</taxon>
    </lineage>
</organism>
<dbReference type="Gene3D" id="1.10.10.10">
    <property type="entry name" value="Winged helix-like DNA-binding domain superfamily/Winged helix DNA-binding domain"/>
    <property type="match status" value="1"/>
</dbReference>
<dbReference type="SUPFAM" id="SSF46785">
    <property type="entry name" value="Winged helix' DNA-binding domain"/>
    <property type="match status" value="1"/>
</dbReference>
<keyword evidence="3" id="KW-0804">Transcription</keyword>
<reference evidence="5 6" key="1">
    <citation type="submission" date="2019-07" db="EMBL/GenBank/DDBJ databases">
        <title>Thalassofilum flectens gen. nov., sp. nov., a novel moderate thermophilic anaerobe from a shallow sea hot spring in Kunashir Island (Russia), representing a new family in the order Bacteroidales, and proposal of Thalassofilacea fam. nov.</title>
        <authorList>
            <person name="Kochetkova T.V."/>
            <person name="Podosokorskaya O.A."/>
            <person name="Novikov A."/>
            <person name="Elcheninov A.G."/>
            <person name="Toshchakov S.V."/>
            <person name="Kublanov I.V."/>
        </authorList>
    </citation>
    <scope>NUCLEOTIDE SEQUENCE [LARGE SCALE GENOMIC DNA]</scope>
    <source>
        <strain evidence="5 6">38-H</strain>
    </source>
</reference>
<dbReference type="PROSITE" id="PS01117">
    <property type="entry name" value="HTH_MARR_1"/>
    <property type="match status" value="1"/>
</dbReference>
<evidence type="ECO:0000256" key="2">
    <source>
        <dbReference type="ARBA" id="ARBA00023125"/>
    </source>
</evidence>
<evidence type="ECO:0000256" key="3">
    <source>
        <dbReference type="ARBA" id="ARBA00023163"/>
    </source>
</evidence>
<dbReference type="PROSITE" id="PS50995">
    <property type="entry name" value="HTH_MARR_2"/>
    <property type="match status" value="1"/>
</dbReference>
<dbReference type="KEGG" id="ttz:FHG85_06025"/>
<dbReference type="SMART" id="SM00347">
    <property type="entry name" value="HTH_MARR"/>
    <property type="match status" value="1"/>
</dbReference>